<dbReference type="VEuPathDB" id="FungiDB:Malapachy_0040"/>
<dbReference type="GeneID" id="28726449"/>
<feature type="region of interest" description="Disordered" evidence="1">
    <location>
        <begin position="245"/>
        <end position="281"/>
    </location>
</feature>
<feature type="region of interest" description="Disordered" evidence="1">
    <location>
        <begin position="157"/>
        <end position="180"/>
    </location>
</feature>
<reference evidence="2 3" key="1">
    <citation type="submission" date="2015-07" db="EMBL/GenBank/DDBJ databases">
        <title>Draft Genome Sequence of Malassezia furfur CBS1878 and Malassezia pachydermatis CBS1879.</title>
        <authorList>
            <person name="Triana S."/>
            <person name="Ohm R."/>
            <person name="Gonzalez A."/>
            <person name="DeCock H."/>
            <person name="Restrepo S."/>
            <person name="Celis A."/>
        </authorList>
    </citation>
    <scope>NUCLEOTIDE SEQUENCE [LARGE SCALE GENOMIC DNA]</scope>
    <source>
        <strain evidence="2 3">CBS 1879</strain>
    </source>
</reference>
<feature type="region of interest" description="Disordered" evidence="1">
    <location>
        <begin position="196"/>
        <end position="217"/>
    </location>
</feature>
<organism evidence="2 3">
    <name type="scientific">Malassezia pachydermatis</name>
    <dbReference type="NCBI Taxonomy" id="77020"/>
    <lineage>
        <taxon>Eukaryota</taxon>
        <taxon>Fungi</taxon>
        <taxon>Dikarya</taxon>
        <taxon>Basidiomycota</taxon>
        <taxon>Ustilaginomycotina</taxon>
        <taxon>Malasseziomycetes</taxon>
        <taxon>Malasseziales</taxon>
        <taxon>Malasseziaceae</taxon>
        <taxon>Malassezia</taxon>
    </lineage>
</organism>
<gene>
    <name evidence="2" type="ORF">Malapachy_0040</name>
</gene>
<evidence type="ECO:0000313" key="3">
    <source>
        <dbReference type="Proteomes" id="UP000037751"/>
    </source>
</evidence>
<evidence type="ECO:0000256" key="1">
    <source>
        <dbReference type="SAM" id="MobiDB-lite"/>
    </source>
</evidence>
<protein>
    <submittedName>
        <fullName evidence="2">Uncharacterized protein</fullName>
    </submittedName>
</protein>
<name>A0A0M9VNF8_9BASI</name>
<dbReference type="RefSeq" id="XP_017990931.1">
    <property type="nucleotide sequence ID" value="XM_018134574.1"/>
</dbReference>
<comment type="caution">
    <text evidence="2">The sequence shown here is derived from an EMBL/GenBank/DDBJ whole genome shotgun (WGS) entry which is preliminary data.</text>
</comment>
<dbReference type="OrthoDB" id="3362192at2759"/>
<proteinExistence type="predicted"/>
<keyword evidence="3" id="KW-1185">Reference proteome</keyword>
<dbReference type="AlphaFoldDB" id="A0A0M9VNF8"/>
<dbReference type="EMBL" id="LGAV01000006">
    <property type="protein sequence ID" value="KOS13299.1"/>
    <property type="molecule type" value="Genomic_DNA"/>
</dbReference>
<dbReference type="Proteomes" id="UP000037751">
    <property type="component" value="Unassembled WGS sequence"/>
</dbReference>
<evidence type="ECO:0000313" key="2">
    <source>
        <dbReference type="EMBL" id="KOS13299.1"/>
    </source>
</evidence>
<sequence>MAPLGTTLLRPPVADPAFGHMFATSPVLDTGKELLTDHHHDVWDRKDRLPEPPIIEQPFHMVHILRMAQTKATKMSSVKPIQQLGRQHGSIRIKAESMPVNEQEAEVLETSSSVAESTEVPLCTKIARTRSMKSTPPRRKPAPKLDEDMLEGQHATLSLAPEQKTAPVPPQLPKKSQERSLTKAIQPFPYLQNGLIPIVPPPRPSKNPLRSKTLRPWASERELSKSYDAMAHTSMDQVWAHVSHTLSRKSDVDDTDTDLPALESDHETASTHSSEGHNLVR</sequence>
<accession>A0A0M9VNF8</accession>